<dbReference type="Proteomes" id="UP000648187">
    <property type="component" value="Unassembled WGS sequence"/>
</dbReference>
<reference evidence="6" key="1">
    <citation type="submission" date="2020-08" db="EMBL/GenBank/DDBJ databases">
        <title>Spodoptera exigua strain:BAW_Kor-Di-RS1 Genome sequencing and assembly.</title>
        <authorList>
            <person name="Kim J."/>
            <person name="Nam H.Y."/>
            <person name="Kwon M."/>
            <person name="Choi J.H."/>
            <person name="Cho S.R."/>
            <person name="Kim G.-H."/>
        </authorList>
    </citation>
    <scope>NUCLEOTIDE SEQUENCE</scope>
    <source>
        <strain evidence="6">BAW_Kor-Di-RS1</strain>
        <tissue evidence="6">Whole-body</tissue>
    </source>
</reference>
<keyword evidence="3" id="KW-0408">Iron</keyword>
<feature type="signal peptide" evidence="4">
    <location>
        <begin position="1"/>
        <end position="21"/>
    </location>
</feature>
<keyword evidence="7" id="KW-1185">Reference proteome</keyword>
<dbReference type="SUPFAM" id="SSF56300">
    <property type="entry name" value="Metallo-dependent phosphatases"/>
    <property type="match status" value="1"/>
</dbReference>
<evidence type="ECO:0000259" key="5">
    <source>
        <dbReference type="Pfam" id="PF06030"/>
    </source>
</evidence>
<feature type="chain" id="PRO_5032660340" description="WxL Interacting Protein peptidoglycan binding domain-containing protein" evidence="4">
    <location>
        <begin position="22"/>
        <end position="472"/>
    </location>
</feature>
<evidence type="ECO:0000256" key="4">
    <source>
        <dbReference type="SAM" id="SignalP"/>
    </source>
</evidence>
<dbReference type="AlphaFoldDB" id="A0A835G0X5"/>
<dbReference type="GO" id="GO:0046872">
    <property type="term" value="F:metal ion binding"/>
    <property type="evidence" value="ECO:0007669"/>
    <property type="project" value="UniProtKB-KW"/>
</dbReference>
<dbReference type="Pfam" id="PF13277">
    <property type="entry name" value="YmdB"/>
    <property type="match status" value="1"/>
</dbReference>
<evidence type="ECO:0000256" key="1">
    <source>
        <dbReference type="ARBA" id="ARBA00022723"/>
    </source>
</evidence>
<sequence>MKRYISAILIVIGLISSCFLGNQITSAAETNFSAKAILPEKQWDQKKTYFDLRVKPGEVEHLEVEVKNYTDKEITVAVQANSAVTTDGGIIDYETTNPEMDETMSHPFSEIVEVDSEVTLAPNETKKVSAKVTVPEESFNGIILGGLQFTQQKELKKKDNKNKANQTQVIGVQLSENDNPIKPEINVMSVKAGQIDDNNMILAKLQNPAPKIIRDIVGSMGRDTLTTYLPKLKKKYRPQVTIANGENAAAGRGITGKIYKKFLQDGVDVVTLGNHSWDNKDIFEFIDDAKKMIRPANFPEGTPGQGLVFVKVNQLELAVINLQARSFMADLDDPFRKAEQLITEAKKRTPLIFVDFHGETTSEKQAMGWFLDGQVSAVVGTHTHVQTNDARILPAGTAYLSDVGMTGPYDGILGMKRQAIIEKFITALPRRFEVVEEGRSLLSACIIDIDDQTGQAKKIEPIQISEDRPFEE</sequence>
<dbReference type="PROSITE" id="PS51257">
    <property type="entry name" value="PROKAR_LIPOPROTEIN"/>
    <property type="match status" value="1"/>
</dbReference>
<proteinExistence type="predicted"/>
<evidence type="ECO:0000256" key="3">
    <source>
        <dbReference type="ARBA" id="ARBA00023004"/>
    </source>
</evidence>
<organism evidence="6 7">
    <name type="scientific">Spodoptera exigua</name>
    <name type="common">Beet armyworm</name>
    <name type="synonym">Noctua fulgens</name>
    <dbReference type="NCBI Taxonomy" id="7107"/>
    <lineage>
        <taxon>Eukaryota</taxon>
        <taxon>Metazoa</taxon>
        <taxon>Ecdysozoa</taxon>
        <taxon>Arthropoda</taxon>
        <taxon>Hexapoda</taxon>
        <taxon>Insecta</taxon>
        <taxon>Pterygota</taxon>
        <taxon>Neoptera</taxon>
        <taxon>Endopterygota</taxon>
        <taxon>Lepidoptera</taxon>
        <taxon>Glossata</taxon>
        <taxon>Ditrysia</taxon>
        <taxon>Noctuoidea</taxon>
        <taxon>Noctuidae</taxon>
        <taxon>Amphipyrinae</taxon>
        <taxon>Spodoptera</taxon>
    </lineage>
</organism>
<dbReference type="FunFam" id="3.60.21.10:FF:000016">
    <property type="entry name" value="Putative metallophosphoesterase"/>
    <property type="match status" value="1"/>
</dbReference>
<evidence type="ECO:0000256" key="2">
    <source>
        <dbReference type="ARBA" id="ARBA00022801"/>
    </source>
</evidence>
<keyword evidence="4" id="KW-0732">Signal</keyword>
<accession>A0A835G0X5</accession>
<evidence type="ECO:0000313" key="6">
    <source>
        <dbReference type="EMBL" id="KAF9404186.1"/>
    </source>
</evidence>
<gene>
    <name evidence="6" type="ORF">HW555_014469</name>
</gene>
<dbReference type="Gene3D" id="3.60.21.10">
    <property type="match status" value="1"/>
</dbReference>
<dbReference type="GO" id="GO:0004113">
    <property type="term" value="F:2',3'-cyclic-nucleotide 3'-phosphodiesterase activity"/>
    <property type="evidence" value="ECO:0007669"/>
    <property type="project" value="TreeGrafter"/>
</dbReference>
<dbReference type="InterPro" id="IPR029052">
    <property type="entry name" value="Metallo-depent_PP-like"/>
</dbReference>
<feature type="domain" description="WxL Interacting Protein peptidoglycan binding" evidence="5">
    <location>
        <begin position="32"/>
        <end position="150"/>
    </location>
</feature>
<evidence type="ECO:0000313" key="7">
    <source>
        <dbReference type="Proteomes" id="UP000648187"/>
    </source>
</evidence>
<dbReference type="EMBL" id="JACKWZ010001055">
    <property type="protein sequence ID" value="KAF9404186.1"/>
    <property type="molecule type" value="Genomic_DNA"/>
</dbReference>
<protein>
    <recommendedName>
        <fullName evidence="5">WxL Interacting Protein peptidoglycan binding domain-containing protein</fullName>
    </recommendedName>
</protein>
<dbReference type="Pfam" id="PF06030">
    <property type="entry name" value="WxLIP_PGBD"/>
    <property type="match status" value="1"/>
</dbReference>
<dbReference type="InterPro" id="IPR010317">
    <property type="entry name" value="WxLIP_PGBD"/>
</dbReference>
<dbReference type="PANTHER" id="PTHR36303:SF1">
    <property type="entry name" value="2',3'-CYCLIC-NUCLEOTIDE 2'-PHOSPHODIESTERASE"/>
    <property type="match status" value="1"/>
</dbReference>
<comment type="caution">
    <text evidence="6">The sequence shown here is derived from an EMBL/GenBank/DDBJ whole genome shotgun (WGS) entry which is preliminary data.</text>
</comment>
<dbReference type="InterPro" id="IPR005235">
    <property type="entry name" value="YmdB-like"/>
</dbReference>
<dbReference type="CDD" id="cd07382">
    <property type="entry name" value="MPP_DR1281"/>
    <property type="match status" value="1"/>
</dbReference>
<name>A0A835G0X5_SPOEX</name>
<keyword evidence="1" id="KW-0479">Metal-binding</keyword>
<dbReference type="NCBIfam" id="TIGR00282">
    <property type="entry name" value="TIGR00282 family metallophosphoesterase"/>
    <property type="match status" value="1"/>
</dbReference>
<dbReference type="PANTHER" id="PTHR36303">
    <property type="entry name" value="2',3'-CYCLIC-NUCLEOTIDE 2'-PHOSPHODIESTERASE"/>
    <property type="match status" value="1"/>
</dbReference>
<keyword evidence="2" id="KW-0378">Hydrolase</keyword>